<organism evidence="14 15">
    <name type="scientific">Penicillium arizonense</name>
    <dbReference type="NCBI Taxonomy" id="1835702"/>
    <lineage>
        <taxon>Eukaryota</taxon>
        <taxon>Fungi</taxon>
        <taxon>Dikarya</taxon>
        <taxon>Ascomycota</taxon>
        <taxon>Pezizomycotina</taxon>
        <taxon>Eurotiomycetes</taxon>
        <taxon>Eurotiomycetidae</taxon>
        <taxon>Eurotiales</taxon>
        <taxon>Aspergillaceae</taxon>
        <taxon>Penicillium</taxon>
    </lineage>
</organism>
<dbReference type="STRING" id="1835702.A0A1F5L0F3"/>
<comment type="subcellular location">
    <subcellularLocation>
        <location evidence="2">Secreted</location>
    </subcellularLocation>
</comment>
<evidence type="ECO:0000256" key="6">
    <source>
        <dbReference type="ARBA" id="ARBA00022801"/>
    </source>
</evidence>
<evidence type="ECO:0000256" key="9">
    <source>
        <dbReference type="ARBA" id="ARBA00023295"/>
    </source>
</evidence>
<dbReference type="GO" id="GO:0006032">
    <property type="term" value="P:chitin catabolic process"/>
    <property type="evidence" value="ECO:0007669"/>
    <property type="project" value="UniProtKB-KW"/>
</dbReference>
<evidence type="ECO:0000313" key="15">
    <source>
        <dbReference type="Proteomes" id="UP000177622"/>
    </source>
</evidence>
<evidence type="ECO:0000256" key="2">
    <source>
        <dbReference type="ARBA" id="ARBA00004613"/>
    </source>
</evidence>
<dbReference type="SMART" id="SM00636">
    <property type="entry name" value="Glyco_18"/>
    <property type="match status" value="1"/>
</dbReference>
<dbReference type="GeneID" id="34582881"/>
<dbReference type="FunFam" id="3.20.20.80:FF:000075">
    <property type="entry name" value="Sporulation-specific chitinase"/>
    <property type="match status" value="1"/>
</dbReference>
<dbReference type="InterPro" id="IPR011583">
    <property type="entry name" value="Chitinase_II/V-like_cat"/>
</dbReference>
<evidence type="ECO:0000256" key="5">
    <source>
        <dbReference type="ARBA" id="ARBA00022525"/>
    </source>
</evidence>
<evidence type="ECO:0000259" key="13">
    <source>
        <dbReference type="PROSITE" id="PS51910"/>
    </source>
</evidence>
<keyword evidence="7" id="KW-0146">Chitin degradation</keyword>
<dbReference type="GO" id="GO:0008843">
    <property type="term" value="F:endochitinase activity"/>
    <property type="evidence" value="ECO:0007669"/>
    <property type="project" value="UniProtKB-EC"/>
</dbReference>
<comment type="catalytic activity">
    <reaction evidence="1">
        <text>Random endo-hydrolysis of N-acetyl-beta-D-glucosaminide (1-&gt;4)-beta-linkages in chitin and chitodextrins.</text>
        <dbReference type="EC" id="3.2.1.14"/>
    </reaction>
</comment>
<dbReference type="GO" id="GO:0008061">
    <property type="term" value="F:chitin binding"/>
    <property type="evidence" value="ECO:0007669"/>
    <property type="project" value="InterPro"/>
</dbReference>
<keyword evidence="10" id="KW-0624">Polysaccharide degradation</keyword>
<keyword evidence="5" id="KW-0964">Secreted</keyword>
<accession>A0A1F5L0F3</accession>
<dbReference type="RefSeq" id="XP_022481997.1">
    <property type="nucleotide sequence ID" value="XM_022638147.1"/>
</dbReference>
<dbReference type="InterPro" id="IPR017853">
    <property type="entry name" value="GH"/>
</dbReference>
<name>A0A1F5L0F3_PENAI</name>
<dbReference type="Pfam" id="PF00704">
    <property type="entry name" value="Glyco_hydro_18"/>
    <property type="match status" value="1"/>
</dbReference>
<keyword evidence="9 11" id="KW-0326">Glycosidase</keyword>
<dbReference type="InterPro" id="IPR050314">
    <property type="entry name" value="Glycosyl_Hydrlase_18"/>
</dbReference>
<dbReference type="OrthoDB" id="76388at2759"/>
<evidence type="ECO:0000256" key="4">
    <source>
        <dbReference type="ARBA" id="ARBA00012729"/>
    </source>
</evidence>
<comment type="similarity">
    <text evidence="3">Belongs to the glycosyl hydrolase 18 family. Chitinase class V subfamily.</text>
</comment>
<dbReference type="InterPro" id="IPR001579">
    <property type="entry name" value="Glyco_hydro_18_chit_AS"/>
</dbReference>
<dbReference type="AlphaFoldDB" id="A0A1F5L0F3"/>
<dbReference type="InterPro" id="IPR001223">
    <property type="entry name" value="Glyco_hydro18_cat"/>
</dbReference>
<proteinExistence type="inferred from homology"/>
<dbReference type="PANTHER" id="PTHR11177:SF317">
    <property type="entry name" value="CHITINASE 12-RELATED"/>
    <property type="match status" value="1"/>
</dbReference>
<dbReference type="GO" id="GO:0005576">
    <property type="term" value="C:extracellular region"/>
    <property type="evidence" value="ECO:0007669"/>
    <property type="project" value="UniProtKB-SubCell"/>
</dbReference>
<feature type="chain" id="PRO_5009519164" description="chitinase" evidence="12">
    <location>
        <begin position="18"/>
        <end position="398"/>
    </location>
</feature>
<keyword evidence="15" id="KW-1185">Reference proteome</keyword>
<evidence type="ECO:0000256" key="12">
    <source>
        <dbReference type="SAM" id="SignalP"/>
    </source>
</evidence>
<keyword evidence="12" id="KW-0732">Signal</keyword>
<reference evidence="14 15" key="1">
    <citation type="journal article" date="2016" name="Sci. Rep.">
        <title>Penicillium arizonense, a new, genome sequenced fungal species, reveals a high chemical diversity in secreted metabolites.</title>
        <authorList>
            <person name="Grijseels S."/>
            <person name="Nielsen J.C."/>
            <person name="Randelovic M."/>
            <person name="Nielsen J."/>
            <person name="Nielsen K.F."/>
            <person name="Workman M."/>
            <person name="Frisvad J.C."/>
        </authorList>
    </citation>
    <scope>NUCLEOTIDE SEQUENCE [LARGE SCALE GENOMIC DNA]</scope>
    <source>
        <strain evidence="14 15">CBS 141311</strain>
    </source>
</reference>
<dbReference type="PROSITE" id="PS51910">
    <property type="entry name" value="GH18_2"/>
    <property type="match status" value="1"/>
</dbReference>
<evidence type="ECO:0000256" key="7">
    <source>
        <dbReference type="ARBA" id="ARBA00023024"/>
    </source>
</evidence>
<dbReference type="GO" id="GO:0000272">
    <property type="term" value="P:polysaccharide catabolic process"/>
    <property type="evidence" value="ECO:0007669"/>
    <property type="project" value="UniProtKB-KW"/>
</dbReference>
<dbReference type="EMBL" id="LXJU01000207">
    <property type="protein sequence ID" value="OGE46526.1"/>
    <property type="molecule type" value="Genomic_DNA"/>
</dbReference>
<dbReference type="EC" id="3.2.1.14" evidence="4"/>
<keyword evidence="6 11" id="KW-0378">Hydrolase</keyword>
<gene>
    <name evidence="14" type="ORF">PENARI_c207G07212</name>
</gene>
<feature type="domain" description="GH18" evidence="13">
    <location>
        <begin position="39"/>
        <end position="374"/>
    </location>
</feature>
<evidence type="ECO:0000313" key="14">
    <source>
        <dbReference type="EMBL" id="OGE46526.1"/>
    </source>
</evidence>
<feature type="signal peptide" evidence="12">
    <location>
        <begin position="1"/>
        <end position="17"/>
    </location>
</feature>
<dbReference type="CDD" id="cd06548">
    <property type="entry name" value="GH18_chitinase"/>
    <property type="match status" value="1"/>
</dbReference>
<dbReference type="PROSITE" id="PS01095">
    <property type="entry name" value="GH18_1"/>
    <property type="match status" value="1"/>
</dbReference>
<evidence type="ECO:0000256" key="1">
    <source>
        <dbReference type="ARBA" id="ARBA00000822"/>
    </source>
</evidence>
<dbReference type="PANTHER" id="PTHR11177">
    <property type="entry name" value="CHITINASE"/>
    <property type="match status" value="1"/>
</dbReference>
<evidence type="ECO:0000256" key="10">
    <source>
        <dbReference type="ARBA" id="ARBA00023326"/>
    </source>
</evidence>
<evidence type="ECO:0000256" key="3">
    <source>
        <dbReference type="ARBA" id="ARBA00008682"/>
    </source>
</evidence>
<sequence>MHFVLPYMLGLAWLANATYIPYLTNANTTNFATRDVNGYRSVAYFVNWGIYARNFQPQDIPAEKLTHILYAFANAQTSGEVVLSDTWSDTDKHYSTDSWADTGNNVYGCVKELFLFKKKNRNLKVLLSIGGWTYSSNLRTAFETEGGRQKFADSSVELLKNLGFDGIDVDFEYPANYNEADQFVDTLRRLREALDLYSSANADGYHFLLTTASPAGPANYQREHLAQMNQYLDFWNLMAYDYTGSWDNVAGHDANLHASNSNIASTPLNTDQAINYYTSQGVASSKIVLGMPLYGRAFTDTNGPGQSYNGDAASYCYNSGSRLFISYDTPEVARKKGEYIKSKGLGGGMWWELSGDKQGDDSLITMVVNTLGGTGALDKSENQLSYPASKYDNLKSGF</sequence>
<evidence type="ECO:0000256" key="11">
    <source>
        <dbReference type="RuleBase" id="RU000489"/>
    </source>
</evidence>
<evidence type="ECO:0000256" key="8">
    <source>
        <dbReference type="ARBA" id="ARBA00023277"/>
    </source>
</evidence>
<dbReference type="SUPFAM" id="SSF51445">
    <property type="entry name" value="(Trans)glycosidases"/>
    <property type="match status" value="1"/>
</dbReference>
<dbReference type="Proteomes" id="UP000177622">
    <property type="component" value="Unassembled WGS sequence"/>
</dbReference>
<dbReference type="Gene3D" id="3.20.20.80">
    <property type="entry name" value="Glycosidases"/>
    <property type="match status" value="2"/>
</dbReference>
<comment type="caution">
    <text evidence="14">The sequence shown here is derived from an EMBL/GenBank/DDBJ whole genome shotgun (WGS) entry which is preliminary data.</text>
</comment>
<keyword evidence="8" id="KW-0119">Carbohydrate metabolism</keyword>
<protein>
    <recommendedName>
        <fullName evidence="4">chitinase</fullName>
        <ecNumber evidence="4">3.2.1.14</ecNumber>
    </recommendedName>
</protein>